<sequence>YLIKSKLSNNKNLFLSSTEMMDESLTNTDDPFDVNVTWMKDRFDNSEFLVFLELLNHNELKKGTISNLEMSMRIRIVDVRAKEPKVILQECIDDNYYIAKGSIKENYQNTIWGSAEYANSRMGLAHKQLANEISERISDYIALSKSR</sequence>
<name>A0A0F9DKP8_9ZZZZ</name>
<dbReference type="AlphaFoldDB" id="A0A0F9DKP8"/>
<dbReference type="Pfam" id="PF24330">
    <property type="entry name" value="DUF7499"/>
    <property type="match status" value="1"/>
</dbReference>
<proteinExistence type="predicted"/>
<dbReference type="InterPro" id="IPR055922">
    <property type="entry name" value="DUF7499"/>
</dbReference>
<comment type="caution">
    <text evidence="1">The sequence shown here is derived from an EMBL/GenBank/DDBJ whole genome shotgun (WGS) entry which is preliminary data.</text>
</comment>
<reference evidence="1" key="1">
    <citation type="journal article" date="2015" name="Nature">
        <title>Complex archaea that bridge the gap between prokaryotes and eukaryotes.</title>
        <authorList>
            <person name="Spang A."/>
            <person name="Saw J.H."/>
            <person name="Jorgensen S.L."/>
            <person name="Zaremba-Niedzwiedzka K."/>
            <person name="Martijn J."/>
            <person name="Lind A.E."/>
            <person name="van Eijk R."/>
            <person name="Schleper C."/>
            <person name="Guy L."/>
            <person name="Ettema T.J."/>
        </authorList>
    </citation>
    <scope>NUCLEOTIDE SEQUENCE</scope>
</reference>
<gene>
    <name evidence="1" type="ORF">LCGC14_2187020</name>
</gene>
<protein>
    <submittedName>
        <fullName evidence="1">Uncharacterized protein</fullName>
    </submittedName>
</protein>
<accession>A0A0F9DKP8</accession>
<feature type="non-terminal residue" evidence="1">
    <location>
        <position position="1"/>
    </location>
</feature>
<evidence type="ECO:0000313" key="1">
    <source>
        <dbReference type="EMBL" id="KKL62258.1"/>
    </source>
</evidence>
<organism evidence="1">
    <name type="scientific">marine sediment metagenome</name>
    <dbReference type="NCBI Taxonomy" id="412755"/>
    <lineage>
        <taxon>unclassified sequences</taxon>
        <taxon>metagenomes</taxon>
        <taxon>ecological metagenomes</taxon>
    </lineage>
</organism>
<dbReference type="EMBL" id="LAZR01028548">
    <property type="protein sequence ID" value="KKL62258.1"/>
    <property type="molecule type" value="Genomic_DNA"/>
</dbReference>